<dbReference type="Proteomes" id="UP000037425">
    <property type="component" value="Unassembled WGS sequence"/>
</dbReference>
<dbReference type="PATRIC" id="fig|106592.7.peg.5425"/>
<accession>A0A0L8BFP5</accession>
<evidence type="ECO:0000313" key="2">
    <source>
        <dbReference type="EMBL" id="KOF13472.1"/>
    </source>
</evidence>
<comment type="caution">
    <text evidence="2">The sequence shown here is derived from an EMBL/GenBank/DDBJ whole genome shotgun (WGS) entry which is preliminary data.</text>
</comment>
<dbReference type="AlphaFoldDB" id="A0A0L8BFP5"/>
<feature type="transmembrane region" description="Helical" evidence="1">
    <location>
        <begin position="316"/>
        <end position="339"/>
    </location>
</feature>
<gene>
    <name evidence="2" type="ORF">AC244_31170</name>
</gene>
<evidence type="ECO:0000256" key="1">
    <source>
        <dbReference type="SAM" id="Phobius"/>
    </source>
</evidence>
<keyword evidence="1" id="KW-1133">Transmembrane helix</keyword>
<keyword evidence="1" id="KW-0472">Membrane</keyword>
<dbReference type="RefSeq" id="WP_053252692.1">
    <property type="nucleotide sequence ID" value="NZ_LGAP01000037.1"/>
</dbReference>
<feature type="transmembrane region" description="Helical" evidence="1">
    <location>
        <begin position="20"/>
        <end position="42"/>
    </location>
</feature>
<name>A0A0L8BFP5_ENSAD</name>
<dbReference type="OrthoDB" id="8419488at2"/>
<protein>
    <submittedName>
        <fullName evidence="2">Uncharacterized protein</fullName>
    </submittedName>
</protein>
<dbReference type="EMBL" id="LGAP01000037">
    <property type="protein sequence ID" value="KOF13472.1"/>
    <property type="molecule type" value="Genomic_DNA"/>
</dbReference>
<keyword evidence="1" id="KW-0812">Transmembrane</keyword>
<reference evidence="3" key="1">
    <citation type="submission" date="2015-07" db="EMBL/GenBank/DDBJ databases">
        <title>Whole genome sequence of an Ensifer adhaerens strain isolated from a cave pool in the Wind Cave National Park.</title>
        <authorList>
            <person name="Eng W.W.H."/>
            <person name="Gan H.M."/>
            <person name="Barton H.A."/>
            <person name="Savka M.A."/>
        </authorList>
    </citation>
    <scope>NUCLEOTIDE SEQUENCE [LARGE SCALE GENOMIC DNA]</scope>
    <source>
        <strain evidence="3">SD006</strain>
    </source>
</reference>
<sequence>MTTPIESAFPSRAIRIVAPAFSLGFLFLFLALLPLPLTVGLLRLPIDEIRRDYFISQNPVLISGAEICSVDCAPQGNGPQAPQRCSTRVRFQHDGRPHDHILNTRSVGEPGLCRQGNITIAGDRPEHISLTHDHRSVIRTTAQRLILGAGLALFSLVMLFKAVPILLARRAAGRRYLLKPVIVDPSGKHLLRYAPSVPFARGTIKTAYTRMKPGQRPRYLRPSSDSSALSTTAFAGHAYPALAVIAEGVSLPILLDEKLTRLELSEPERNRIRTAIDETIGESSGEIATPASVREKLIRPLLRRKPLDGPRLSPKWAYRLAISATAALVFLAIIIMRLFRV</sequence>
<evidence type="ECO:0000313" key="3">
    <source>
        <dbReference type="Proteomes" id="UP000037425"/>
    </source>
</evidence>
<organism evidence="2 3">
    <name type="scientific">Ensifer adhaerens</name>
    <name type="common">Sinorhizobium morelense</name>
    <dbReference type="NCBI Taxonomy" id="106592"/>
    <lineage>
        <taxon>Bacteria</taxon>
        <taxon>Pseudomonadati</taxon>
        <taxon>Pseudomonadota</taxon>
        <taxon>Alphaproteobacteria</taxon>
        <taxon>Hyphomicrobiales</taxon>
        <taxon>Rhizobiaceae</taxon>
        <taxon>Sinorhizobium/Ensifer group</taxon>
        <taxon>Ensifer</taxon>
    </lineage>
</organism>
<proteinExistence type="predicted"/>
<feature type="transmembrane region" description="Helical" evidence="1">
    <location>
        <begin position="145"/>
        <end position="167"/>
    </location>
</feature>